<keyword evidence="3" id="KW-1185">Reference proteome</keyword>
<dbReference type="EMBL" id="CP013099">
    <property type="protein sequence ID" value="ALP54252.1"/>
    <property type="molecule type" value="Genomic_DNA"/>
</dbReference>
<dbReference type="STRING" id="1748243.Tel_14490"/>
<sequence>MLPVSRFARLWLLTASLAVGGCVAMQYQQDPLEQSLINQQPAQALAILEQQNHKARDAALYHLNKAVLLRMSDAFSASNTELEAAKQISQKLEAVSLREQAAAVSVNDAMRSYLPPPFERAMIYCLKMLNYLEMQDMDGARVEALQLDVFLNQHYEKQEPAFPRYLSGLVFEANGELSDAMIAYRKAYEAYRAAQRPIPRQLQADLLRLSQAQGLGEEHRNYAEQFPLTQWPTQAELARQGEFIAVVFSGLVPRKHETSVMAQDPRSGQLHRISIPFYEVRQAQVENVRLLSLNNSSRGESFARLDQQAYASLDHAMPGIITRAVARVAVKNKLSDNVAEQNQLLGAITNIAGFISERADTRGWNTLPQQILLSRLARAPGNYAIEVELGNGAGTTLASETLSPLSLEAGEKRFYSRHWPASHVSSRKRSDVQTNFSTTIHYQRRLD</sequence>
<evidence type="ECO:0000313" key="2">
    <source>
        <dbReference type="EMBL" id="ALP54252.1"/>
    </source>
</evidence>
<gene>
    <name evidence="2" type="ORF">Tel_14490</name>
</gene>
<name>A0A0S2TGG0_9GAMM</name>
<dbReference type="AlphaFoldDB" id="A0A0S2TGG0"/>
<accession>A0A0S2TGG0</accession>
<evidence type="ECO:0000256" key="1">
    <source>
        <dbReference type="SAM" id="SignalP"/>
    </source>
</evidence>
<dbReference type="PROSITE" id="PS51257">
    <property type="entry name" value="PROKAR_LIPOPROTEIN"/>
    <property type="match status" value="1"/>
</dbReference>
<feature type="chain" id="PRO_5006605037" evidence="1">
    <location>
        <begin position="21"/>
        <end position="447"/>
    </location>
</feature>
<protein>
    <submittedName>
        <fullName evidence="2">Uncharacterized protein</fullName>
    </submittedName>
</protein>
<reference evidence="2" key="1">
    <citation type="submission" date="2015-10" db="EMBL/GenBank/DDBJ databases">
        <title>Description of Candidatus Tenderia electrophaga gen. nov, sp. nov., an Uncultivated Electroautotroph from a Biocathode Enrichment.</title>
        <authorList>
            <person name="Eddie B.J."/>
            <person name="Malanoski A.P."/>
            <person name="Wang Z."/>
            <person name="Hall R.J."/>
            <person name="Oh S.D."/>
            <person name="Heiner C."/>
            <person name="Lin B."/>
            <person name="Strycharz-Glaven S.M."/>
        </authorList>
    </citation>
    <scope>NUCLEOTIDE SEQUENCE [LARGE SCALE GENOMIC DNA]</scope>
    <source>
        <strain evidence="2">NRL1</strain>
    </source>
</reference>
<dbReference type="Proteomes" id="UP000055136">
    <property type="component" value="Chromosome"/>
</dbReference>
<proteinExistence type="predicted"/>
<evidence type="ECO:0000313" key="3">
    <source>
        <dbReference type="Proteomes" id="UP000055136"/>
    </source>
</evidence>
<keyword evidence="1" id="KW-0732">Signal</keyword>
<dbReference type="KEGG" id="tee:Tel_14490"/>
<feature type="signal peptide" evidence="1">
    <location>
        <begin position="1"/>
        <end position="20"/>
    </location>
</feature>
<organism evidence="2 3">
    <name type="scientific">Candidatus Tenderia electrophaga</name>
    <dbReference type="NCBI Taxonomy" id="1748243"/>
    <lineage>
        <taxon>Bacteria</taxon>
        <taxon>Pseudomonadati</taxon>
        <taxon>Pseudomonadota</taxon>
        <taxon>Gammaproteobacteria</taxon>
        <taxon>Candidatus Tenderiales</taxon>
        <taxon>Candidatus Tenderiaceae</taxon>
        <taxon>Candidatus Tenderia</taxon>
    </lineage>
</organism>